<organism evidence="2">
    <name type="scientific">marine metagenome</name>
    <dbReference type="NCBI Taxonomy" id="408172"/>
    <lineage>
        <taxon>unclassified sequences</taxon>
        <taxon>metagenomes</taxon>
        <taxon>ecological metagenomes</taxon>
    </lineage>
</organism>
<reference evidence="2" key="1">
    <citation type="submission" date="2018-05" db="EMBL/GenBank/DDBJ databases">
        <authorList>
            <person name="Lanie J.A."/>
            <person name="Ng W.-L."/>
            <person name="Kazmierczak K.M."/>
            <person name="Andrzejewski T.M."/>
            <person name="Davidsen T.M."/>
            <person name="Wayne K.J."/>
            <person name="Tettelin H."/>
            <person name="Glass J.I."/>
            <person name="Rusch D."/>
            <person name="Podicherti R."/>
            <person name="Tsui H.-C.T."/>
            <person name="Winkler M.E."/>
        </authorList>
    </citation>
    <scope>NUCLEOTIDE SEQUENCE</scope>
</reference>
<dbReference type="EMBL" id="UINC01001929">
    <property type="protein sequence ID" value="SUZ90860.1"/>
    <property type="molecule type" value="Genomic_DNA"/>
</dbReference>
<keyword evidence="1" id="KW-0812">Transmembrane</keyword>
<keyword evidence="1" id="KW-1133">Transmembrane helix</keyword>
<name>A0A381RGJ0_9ZZZZ</name>
<evidence type="ECO:0000313" key="2">
    <source>
        <dbReference type="EMBL" id="SUZ90860.1"/>
    </source>
</evidence>
<evidence type="ECO:0000256" key="1">
    <source>
        <dbReference type="SAM" id="Phobius"/>
    </source>
</evidence>
<accession>A0A381RGJ0</accession>
<protein>
    <submittedName>
        <fullName evidence="2">Uncharacterized protein</fullName>
    </submittedName>
</protein>
<sequence length="149" mass="16507">MDETMTLIFTGVGGLLALLCAYGAFKMDRKLFLSGVCYFSLLPIVGETMRYMDPATSSPYTLTLICTFIAQFLLTRPDNNNYGMDNTAAVALATKIGLAILVINLGSAYVILCLDFGVAKQFGYYHLVISLSMLYLMYRRFTGEGISWK</sequence>
<feature type="transmembrane region" description="Helical" evidence="1">
    <location>
        <begin position="32"/>
        <end position="52"/>
    </location>
</feature>
<feature type="transmembrane region" description="Helical" evidence="1">
    <location>
        <begin position="124"/>
        <end position="141"/>
    </location>
</feature>
<feature type="transmembrane region" description="Helical" evidence="1">
    <location>
        <begin position="87"/>
        <end position="112"/>
    </location>
</feature>
<feature type="transmembrane region" description="Helical" evidence="1">
    <location>
        <begin position="6"/>
        <end position="25"/>
    </location>
</feature>
<feature type="transmembrane region" description="Helical" evidence="1">
    <location>
        <begin position="58"/>
        <end position="75"/>
    </location>
</feature>
<keyword evidence="1" id="KW-0472">Membrane</keyword>
<gene>
    <name evidence="2" type="ORF">METZ01_LOCUS43714</name>
</gene>
<proteinExistence type="predicted"/>
<dbReference type="AlphaFoldDB" id="A0A381RGJ0"/>